<protein>
    <submittedName>
        <fullName evidence="1">Uncharacterized protein</fullName>
    </submittedName>
</protein>
<reference evidence="1" key="2">
    <citation type="journal article" date="2015" name="Fish Shellfish Immunol.">
        <title>Early steps in the European eel (Anguilla anguilla)-Vibrio vulnificus interaction in the gills: Role of the RtxA13 toxin.</title>
        <authorList>
            <person name="Callol A."/>
            <person name="Pajuelo D."/>
            <person name="Ebbesson L."/>
            <person name="Teles M."/>
            <person name="MacKenzie S."/>
            <person name="Amaro C."/>
        </authorList>
    </citation>
    <scope>NUCLEOTIDE SEQUENCE</scope>
</reference>
<dbReference type="EMBL" id="GBXM01022728">
    <property type="protein sequence ID" value="JAH85849.1"/>
    <property type="molecule type" value="Transcribed_RNA"/>
</dbReference>
<evidence type="ECO:0000313" key="1">
    <source>
        <dbReference type="EMBL" id="JAH85849.1"/>
    </source>
</evidence>
<proteinExistence type="predicted"/>
<name>A0A0E9W651_ANGAN</name>
<reference evidence="1" key="1">
    <citation type="submission" date="2014-11" db="EMBL/GenBank/DDBJ databases">
        <authorList>
            <person name="Amaro Gonzalez C."/>
        </authorList>
    </citation>
    <scope>NUCLEOTIDE SEQUENCE</scope>
</reference>
<organism evidence="1">
    <name type="scientific">Anguilla anguilla</name>
    <name type="common">European freshwater eel</name>
    <name type="synonym">Muraena anguilla</name>
    <dbReference type="NCBI Taxonomy" id="7936"/>
    <lineage>
        <taxon>Eukaryota</taxon>
        <taxon>Metazoa</taxon>
        <taxon>Chordata</taxon>
        <taxon>Craniata</taxon>
        <taxon>Vertebrata</taxon>
        <taxon>Euteleostomi</taxon>
        <taxon>Actinopterygii</taxon>
        <taxon>Neopterygii</taxon>
        <taxon>Teleostei</taxon>
        <taxon>Anguilliformes</taxon>
        <taxon>Anguillidae</taxon>
        <taxon>Anguilla</taxon>
    </lineage>
</organism>
<sequence>MSTDRTPIASTDKRFFSVQFFGTQDFFCTPSYKYRQIFILSNRYKNRRRL</sequence>
<dbReference type="AlphaFoldDB" id="A0A0E9W651"/>
<accession>A0A0E9W651</accession>